<evidence type="ECO:0000256" key="3">
    <source>
        <dbReference type="ARBA" id="ARBA00023125"/>
    </source>
</evidence>
<dbReference type="SUPFAM" id="SSF56349">
    <property type="entry name" value="DNA breaking-rejoining enzymes"/>
    <property type="match status" value="1"/>
</dbReference>
<evidence type="ECO:0000259" key="7">
    <source>
        <dbReference type="PROSITE" id="PS51900"/>
    </source>
</evidence>
<evidence type="ECO:0000313" key="9">
    <source>
        <dbReference type="Proteomes" id="UP000245125"/>
    </source>
</evidence>
<dbReference type="CDD" id="cd00397">
    <property type="entry name" value="DNA_BRE_C"/>
    <property type="match status" value="1"/>
</dbReference>
<comment type="similarity">
    <text evidence="1">Belongs to the 'phage' integrase family.</text>
</comment>
<evidence type="ECO:0000256" key="5">
    <source>
        <dbReference type="PROSITE-ProRule" id="PRU01248"/>
    </source>
</evidence>
<keyword evidence="4" id="KW-0233">DNA recombination</keyword>
<dbReference type="GO" id="GO:0003677">
    <property type="term" value="F:DNA binding"/>
    <property type="evidence" value="ECO:0007669"/>
    <property type="project" value="UniProtKB-UniRule"/>
</dbReference>
<dbReference type="InterPro" id="IPR013762">
    <property type="entry name" value="Integrase-like_cat_sf"/>
</dbReference>
<dbReference type="PANTHER" id="PTHR30349">
    <property type="entry name" value="PHAGE INTEGRASE-RELATED"/>
    <property type="match status" value="1"/>
</dbReference>
<dbReference type="Gene3D" id="1.10.150.130">
    <property type="match status" value="1"/>
</dbReference>
<dbReference type="AlphaFoldDB" id="A0A2U3QKS5"/>
<keyword evidence="2" id="KW-0229">DNA integration</keyword>
<dbReference type="GO" id="GO:0015074">
    <property type="term" value="P:DNA integration"/>
    <property type="evidence" value="ECO:0007669"/>
    <property type="project" value="UniProtKB-KW"/>
</dbReference>
<evidence type="ECO:0000256" key="4">
    <source>
        <dbReference type="ARBA" id="ARBA00023172"/>
    </source>
</evidence>
<gene>
    <name evidence="8" type="primary">int</name>
    <name evidence="8" type="ORF">NBG4_860004</name>
</gene>
<sequence>MVIKEAIELFKEHQKGSVKKSTLKSYGKFMDCFLEKFSTCEAISVTADQIGRFLEESTEGLSRATRHLRYAQLKAFFNYVIEVTGLNAKNPRTAAVLAKAYKKVLHRPRKIFDKETVDEMIFNAGNLRDRLILELQARCGLRIGEVLNLKVSDLSGRKIVIQEPKPGRDAEVAFMAEHIAARLAKYVAAKQLFPTDRVFPLCYTTVRNLVTGLGKKLNVKISPHDLRRHLATYASRNGVPLEIISKVILRHQDLKTTQIYLGKISDTEAIRWMDILHGK</sequence>
<proteinExistence type="inferred from homology"/>
<dbReference type="EMBL" id="OUUY01000137">
    <property type="protein sequence ID" value="SPQ02019.1"/>
    <property type="molecule type" value="Genomic_DNA"/>
</dbReference>
<accession>A0A2U3QKS5</accession>
<keyword evidence="3 5" id="KW-0238">DNA-binding</keyword>
<dbReference type="PANTHER" id="PTHR30349:SF41">
    <property type="entry name" value="INTEGRASE_RECOMBINASE PROTEIN MJ0367-RELATED"/>
    <property type="match status" value="1"/>
</dbReference>
<dbReference type="InterPro" id="IPR050090">
    <property type="entry name" value="Tyrosine_recombinase_XerCD"/>
</dbReference>
<dbReference type="GO" id="GO:0006310">
    <property type="term" value="P:DNA recombination"/>
    <property type="evidence" value="ECO:0007669"/>
    <property type="project" value="UniProtKB-KW"/>
</dbReference>
<dbReference type="PROSITE" id="PS51900">
    <property type="entry name" value="CB"/>
    <property type="match status" value="1"/>
</dbReference>
<dbReference type="PROSITE" id="PS51898">
    <property type="entry name" value="TYR_RECOMBINASE"/>
    <property type="match status" value="1"/>
</dbReference>
<dbReference type="InterPro" id="IPR011010">
    <property type="entry name" value="DNA_brk_join_enz"/>
</dbReference>
<dbReference type="InterPro" id="IPR010998">
    <property type="entry name" value="Integrase_recombinase_N"/>
</dbReference>
<dbReference type="InterPro" id="IPR002104">
    <property type="entry name" value="Integrase_catalytic"/>
</dbReference>
<reference evidence="9" key="1">
    <citation type="submission" date="2018-03" db="EMBL/GenBank/DDBJ databases">
        <authorList>
            <person name="Zecchin S."/>
        </authorList>
    </citation>
    <scope>NUCLEOTIDE SEQUENCE [LARGE SCALE GENOMIC DNA]</scope>
</reference>
<dbReference type="Proteomes" id="UP000245125">
    <property type="component" value="Unassembled WGS sequence"/>
</dbReference>
<evidence type="ECO:0000256" key="2">
    <source>
        <dbReference type="ARBA" id="ARBA00022908"/>
    </source>
</evidence>
<protein>
    <submittedName>
        <fullName evidence="8">Integrase/recombinase</fullName>
    </submittedName>
</protein>
<evidence type="ECO:0000313" key="8">
    <source>
        <dbReference type="EMBL" id="SPQ02019.1"/>
    </source>
</evidence>
<name>A0A2U3QKS5_9BACT</name>
<feature type="domain" description="Tyr recombinase" evidence="6">
    <location>
        <begin position="107"/>
        <end position="274"/>
    </location>
</feature>
<dbReference type="InterPro" id="IPR044068">
    <property type="entry name" value="CB"/>
</dbReference>
<evidence type="ECO:0000256" key="1">
    <source>
        <dbReference type="ARBA" id="ARBA00008857"/>
    </source>
</evidence>
<keyword evidence="9" id="KW-1185">Reference proteome</keyword>
<dbReference type="Pfam" id="PF00589">
    <property type="entry name" value="Phage_integrase"/>
    <property type="match status" value="1"/>
</dbReference>
<dbReference type="Gene3D" id="1.10.443.10">
    <property type="entry name" value="Intergrase catalytic core"/>
    <property type="match status" value="1"/>
</dbReference>
<evidence type="ECO:0000259" key="6">
    <source>
        <dbReference type="PROSITE" id="PS51898"/>
    </source>
</evidence>
<organism evidence="8 9">
    <name type="scientific">Candidatus Sulfobium mesophilum</name>
    <dbReference type="NCBI Taxonomy" id="2016548"/>
    <lineage>
        <taxon>Bacteria</taxon>
        <taxon>Pseudomonadati</taxon>
        <taxon>Nitrospirota</taxon>
        <taxon>Nitrospiria</taxon>
        <taxon>Nitrospirales</taxon>
        <taxon>Nitrospiraceae</taxon>
        <taxon>Candidatus Sulfobium</taxon>
    </lineage>
</organism>
<feature type="domain" description="Core-binding (CB)" evidence="7">
    <location>
        <begin position="1"/>
        <end position="81"/>
    </location>
</feature>